<sequence length="66" mass="7547">MSEGMLKMWISFAAMGLMALSILSIYFSRYKFKNRMLKFLTAFIAYICLIVGGLFMVYVVFSNPNG</sequence>
<dbReference type="RefSeq" id="WP_121680745.1">
    <property type="nucleotide sequence ID" value="NZ_RCVZ01000007.1"/>
</dbReference>
<keyword evidence="3" id="KW-1185">Reference proteome</keyword>
<keyword evidence="1" id="KW-1133">Transmembrane helix</keyword>
<keyword evidence="1" id="KW-0472">Membrane</keyword>
<dbReference type="InterPro" id="IPR020076">
    <property type="entry name" value="DUF2768"/>
</dbReference>
<evidence type="ECO:0000256" key="1">
    <source>
        <dbReference type="SAM" id="Phobius"/>
    </source>
</evidence>
<dbReference type="Proteomes" id="UP000276770">
    <property type="component" value="Unassembled WGS sequence"/>
</dbReference>
<accession>A0A3L7JY95</accession>
<feature type="transmembrane region" description="Helical" evidence="1">
    <location>
        <begin position="39"/>
        <end position="61"/>
    </location>
</feature>
<feature type="transmembrane region" description="Helical" evidence="1">
    <location>
        <begin position="6"/>
        <end position="27"/>
    </location>
</feature>
<gene>
    <name evidence="2" type="ORF">D9X91_11340</name>
</gene>
<reference evidence="2 3" key="1">
    <citation type="submission" date="2018-10" db="EMBL/GenBank/DDBJ databases">
        <title>Falsibacillus sp. genome draft.</title>
        <authorList>
            <person name="Shi S."/>
        </authorList>
    </citation>
    <scope>NUCLEOTIDE SEQUENCE [LARGE SCALE GENOMIC DNA]</scope>
    <source>
        <strain evidence="2 3">GY 10110</strain>
    </source>
</reference>
<comment type="caution">
    <text evidence="2">The sequence shown here is derived from an EMBL/GenBank/DDBJ whole genome shotgun (WGS) entry which is preliminary data.</text>
</comment>
<proteinExistence type="predicted"/>
<dbReference type="Pfam" id="PF10966">
    <property type="entry name" value="DUF2768"/>
    <property type="match status" value="1"/>
</dbReference>
<keyword evidence="1" id="KW-0812">Transmembrane</keyword>
<dbReference type="OrthoDB" id="2476435at2"/>
<evidence type="ECO:0000313" key="3">
    <source>
        <dbReference type="Proteomes" id="UP000276770"/>
    </source>
</evidence>
<name>A0A3L7JY95_9BACI</name>
<dbReference type="EMBL" id="RCVZ01000007">
    <property type="protein sequence ID" value="RLQ95089.1"/>
    <property type="molecule type" value="Genomic_DNA"/>
</dbReference>
<protein>
    <submittedName>
        <fullName evidence="2">DUF2768 domain-containing protein</fullName>
    </submittedName>
</protein>
<organism evidence="2 3">
    <name type="scientific">Falsibacillus albus</name>
    <dbReference type="NCBI Taxonomy" id="2478915"/>
    <lineage>
        <taxon>Bacteria</taxon>
        <taxon>Bacillati</taxon>
        <taxon>Bacillota</taxon>
        <taxon>Bacilli</taxon>
        <taxon>Bacillales</taxon>
        <taxon>Bacillaceae</taxon>
        <taxon>Falsibacillus</taxon>
    </lineage>
</organism>
<evidence type="ECO:0000313" key="2">
    <source>
        <dbReference type="EMBL" id="RLQ95089.1"/>
    </source>
</evidence>
<dbReference type="AlphaFoldDB" id="A0A3L7JY95"/>